<evidence type="ECO:0000313" key="1">
    <source>
        <dbReference type="EMBL" id="BAC15042.1"/>
    </source>
</evidence>
<proteinExistence type="predicted"/>
<dbReference type="AlphaFoldDB" id="Q8ELX8"/>
<dbReference type="eggNOG" id="ENOG502Z98I">
    <property type="taxonomic scope" value="Bacteria"/>
</dbReference>
<dbReference type="HOGENOM" id="CLU_650269_0_0_9"/>
<dbReference type="KEGG" id="oih:OB3086"/>
<dbReference type="OrthoDB" id="2431483at2"/>
<dbReference type="EMBL" id="BA000028">
    <property type="protein sequence ID" value="BAC15042.1"/>
    <property type="molecule type" value="Genomic_DNA"/>
</dbReference>
<evidence type="ECO:0000313" key="2">
    <source>
        <dbReference type="Proteomes" id="UP000000822"/>
    </source>
</evidence>
<gene>
    <name evidence="1" type="ordered locus">OB3086</name>
</gene>
<accession>Q8ELX8</accession>
<keyword evidence="2" id="KW-1185">Reference proteome</keyword>
<dbReference type="STRING" id="221109.gene:10735338"/>
<dbReference type="Proteomes" id="UP000000822">
    <property type="component" value="Chromosome"/>
</dbReference>
<name>Q8ELX8_OCEIH</name>
<sequence length="420" mass="47959">MNQQVKRLIEDTKNKWNLSTYTLESHSFFQEKMDSNELGFVLSMTWKLNGSIENADELSTINIDLNVDNGNVRRILFTNYNNNLEETLFPDMDDIEDIIEWIETQSTLEFGRQFTLVDQSETELLFQASVDNISVFPSGSIQIKFNEDGKLVHFSVDGVFPDESQLDWEPFALTSDITKPIAEDQIQLIEIPSEDKEAWIPIFVVSSVFITNDGKKTISYNEVERPKSYINKDTVLRWTEPKEGTLQPVNLEPKLEYSEAEVFSQVDVMNNDLPISTEDQLSLTEGIIEFLQQNYPQDSGKWRLTGVWRDAGYIFGQVLPVEKDSKVIEHKINVVFDSQTLDVLNYVDTESLLNMYDFLSPAETPTLTEEQAAEKLVPNVDISPVYVYDKSTSRYCLCGKLDSNFGVHAVTGELVSLDEL</sequence>
<dbReference type="RefSeq" id="WP_011067483.1">
    <property type="nucleotide sequence ID" value="NC_004193.1"/>
</dbReference>
<protein>
    <submittedName>
        <fullName evidence="1">Uncharacterized protein</fullName>
    </submittedName>
</protein>
<reference evidence="1 2" key="2">
    <citation type="journal article" date="2002" name="Nucleic Acids Res.">
        <title>Genome sequence of Oceanobacillus iheyensis isolated from the Iheya Ridge and its unexpected adaptive capabilities to extreme environments.</title>
        <authorList>
            <person name="Takami H."/>
            <person name="Takaki Y."/>
            <person name="Uchiyama I."/>
        </authorList>
    </citation>
    <scope>NUCLEOTIDE SEQUENCE [LARGE SCALE GENOMIC DNA]</scope>
    <source>
        <strain evidence="2">DSM 14371 / CIP 107618 / JCM 11309 / KCTC 3954 / HTE831</strain>
    </source>
</reference>
<reference evidence="1 2" key="1">
    <citation type="journal article" date="2001" name="FEMS Microbiol. Lett.">
        <title>Oceanobacillus iheyensis gen. nov., sp. nov., a deep-sea extremely halotolerant and alkaliphilic species isolated from a depth of 1050 m on the Iheya Ridge.</title>
        <authorList>
            <person name="Lu J."/>
            <person name="Nogi Y."/>
            <person name="Takami H."/>
        </authorList>
    </citation>
    <scope>NUCLEOTIDE SEQUENCE [LARGE SCALE GENOMIC DNA]</scope>
    <source>
        <strain evidence="2">DSM 14371 / CIP 107618 / JCM 11309 / KCTC 3954 / HTE831</strain>
    </source>
</reference>
<organism evidence="1 2">
    <name type="scientific">Oceanobacillus iheyensis (strain DSM 14371 / CIP 107618 / JCM 11309 / KCTC 3954 / HTE831)</name>
    <dbReference type="NCBI Taxonomy" id="221109"/>
    <lineage>
        <taxon>Bacteria</taxon>
        <taxon>Bacillati</taxon>
        <taxon>Bacillota</taxon>
        <taxon>Bacilli</taxon>
        <taxon>Bacillales</taxon>
        <taxon>Bacillaceae</taxon>
        <taxon>Oceanobacillus</taxon>
    </lineage>
</organism>